<feature type="chain" id="PRO_5039153003" description="Lipoprotein LprG" evidence="2">
    <location>
        <begin position="23"/>
        <end position="272"/>
    </location>
</feature>
<evidence type="ECO:0000256" key="1">
    <source>
        <dbReference type="SAM" id="MobiDB-lite"/>
    </source>
</evidence>
<dbReference type="RefSeq" id="WP_123555177.1">
    <property type="nucleotide sequence ID" value="NZ_RJVJ01000001.1"/>
</dbReference>
<comment type="caution">
    <text evidence="3">The sequence shown here is derived from an EMBL/GenBank/DDBJ whole genome shotgun (WGS) entry which is preliminary data.</text>
</comment>
<feature type="signal peptide" evidence="2">
    <location>
        <begin position="1"/>
        <end position="22"/>
    </location>
</feature>
<feature type="compositionally biased region" description="Low complexity" evidence="1">
    <location>
        <begin position="33"/>
        <end position="52"/>
    </location>
</feature>
<proteinExistence type="predicted"/>
<dbReference type="OrthoDB" id="3870947at2"/>
<accession>A0A8G1UHG0</accession>
<sequence length="272" mass="26903">MRANRLLAATVLSVLGVTGLTACGSDGTKKGDSAPAAAASGSAGAATSKPAAAGGGLEGLSVEQIMTKMRAANGKLKSVKAAFQVQDADGDVSGDVASGSTGDCAGTIGIKGKGKAEILRTGGKVWLKPDAEFIKVVVPGANASVANLIGGKWLTSTKSTDLADGFGEFCDMPLGLLKKAGLNDDGTPDNSGTKGGTKKVGGVDAVVLKVEGEKSGDAMEVAVANQGEAYLLSVDSGATGSMQFSDFDKPVQAAAPAADQVIDLDELKKAAG</sequence>
<evidence type="ECO:0000313" key="3">
    <source>
        <dbReference type="EMBL" id="ROR44041.1"/>
    </source>
</evidence>
<dbReference type="PROSITE" id="PS51257">
    <property type="entry name" value="PROKAR_LIPOPROTEIN"/>
    <property type="match status" value="1"/>
</dbReference>
<protein>
    <recommendedName>
        <fullName evidence="5">Lipoprotein LprG</fullName>
    </recommendedName>
</protein>
<evidence type="ECO:0000256" key="2">
    <source>
        <dbReference type="SAM" id="SignalP"/>
    </source>
</evidence>
<dbReference type="Proteomes" id="UP000267408">
    <property type="component" value="Unassembled WGS sequence"/>
</dbReference>
<gene>
    <name evidence="3" type="ORF">EDD39_2214</name>
</gene>
<reference evidence="3 4" key="1">
    <citation type="submission" date="2018-11" db="EMBL/GenBank/DDBJ databases">
        <title>Sequencing the genomes of 1000 actinobacteria strains.</title>
        <authorList>
            <person name="Klenk H.-P."/>
        </authorList>
    </citation>
    <scope>NUCLEOTIDE SEQUENCE [LARGE SCALE GENOMIC DNA]</scope>
    <source>
        <strain evidence="3 4">DSM 44780</strain>
    </source>
</reference>
<evidence type="ECO:0008006" key="5">
    <source>
        <dbReference type="Google" id="ProtNLM"/>
    </source>
</evidence>
<dbReference type="AlphaFoldDB" id="A0A8G1UHG0"/>
<evidence type="ECO:0000313" key="4">
    <source>
        <dbReference type="Proteomes" id="UP000267408"/>
    </source>
</evidence>
<organism evidence="3 4">
    <name type="scientific">Kitasatospora cineracea</name>
    <dbReference type="NCBI Taxonomy" id="88074"/>
    <lineage>
        <taxon>Bacteria</taxon>
        <taxon>Bacillati</taxon>
        <taxon>Actinomycetota</taxon>
        <taxon>Actinomycetes</taxon>
        <taxon>Kitasatosporales</taxon>
        <taxon>Streptomycetaceae</taxon>
        <taxon>Kitasatospora</taxon>
    </lineage>
</organism>
<keyword evidence="2" id="KW-0732">Signal</keyword>
<dbReference type="Gene3D" id="2.50.20.20">
    <property type="match status" value="1"/>
</dbReference>
<name>A0A8G1UHG0_9ACTN</name>
<dbReference type="EMBL" id="RJVJ01000001">
    <property type="protein sequence ID" value="ROR44041.1"/>
    <property type="molecule type" value="Genomic_DNA"/>
</dbReference>
<feature type="region of interest" description="Disordered" evidence="1">
    <location>
        <begin position="27"/>
        <end position="52"/>
    </location>
</feature>